<gene>
    <name evidence="1" type="ORF">A11Q_464</name>
</gene>
<dbReference type="KEGG" id="bex:A11Q_464"/>
<dbReference type="RefSeq" id="WP_015469174.1">
    <property type="nucleotide sequence ID" value="NC_020813.1"/>
</dbReference>
<dbReference type="eggNOG" id="ENOG503198C">
    <property type="taxonomic scope" value="Bacteria"/>
</dbReference>
<reference evidence="1 2" key="1">
    <citation type="journal article" date="2013" name="ISME J.">
        <title>By their genes ye shall know them: genomic signatures of predatory bacteria.</title>
        <authorList>
            <person name="Pasternak Z."/>
            <person name="Pietrokovski S."/>
            <person name="Rotem O."/>
            <person name="Gophna U."/>
            <person name="Lurie-Weinberger M.N."/>
            <person name="Jurkevitch E."/>
        </authorList>
    </citation>
    <scope>NUCLEOTIDE SEQUENCE [LARGE SCALE GENOMIC DNA]</scope>
    <source>
        <strain evidence="1 2">JSS</strain>
    </source>
</reference>
<dbReference type="EMBL" id="CP003537">
    <property type="protein sequence ID" value="AGH94684.1"/>
    <property type="molecule type" value="Genomic_DNA"/>
</dbReference>
<protein>
    <submittedName>
        <fullName evidence="1">Uncharacterized protein</fullName>
    </submittedName>
</protein>
<dbReference type="Proteomes" id="UP000012040">
    <property type="component" value="Chromosome"/>
</dbReference>
<sequence length="145" mass="16573">MSQNSNFLKNTLDLLETDPEVKAYIYQQILEFNPFVTPETVVMVVARDPQVSYLSERTGETEEVEEYADLEASSIAESYRYRLAIVLKDGESSIEAEAFHNDIFEAVRMAKEGLIEKLIEIQEEIENPVDRINAIKEASDNTQIH</sequence>
<name>M4VNK3_9BACT</name>
<proteinExistence type="predicted"/>
<evidence type="ECO:0000313" key="1">
    <source>
        <dbReference type="EMBL" id="AGH94684.1"/>
    </source>
</evidence>
<keyword evidence="2" id="KW-1185">Reference proteome</keyword>
<dbReference type="AlphaFoldDB" id="M4VNK3"/>
<dbReference type="OrthoDB" id="5293900at2"/>
<dbReference type="PATRIC" id="fig|1184267.3.peg.471"/>
<accession>M4VNK3</accession>
<organism evidence="1 2">
    <name type="scientific">Pseudobdellovibrio exovorus JSS</name>
    <dbReference type="NCBI Taxonomy" id="1184267"/>
    <lineage>
        <taxon>Bacteria</taxon>
        <taxon>Pseudomonadati</taxon>
        <taxon>Bdellovibrionota</taxon>
        <taxon>Bdellovibrionia</taxon>
        <taxon>Bdellovibrionales</taxon>
        <taxon>Pseudobdellovibrionaceae</taxon>
        <taxon>Pseudobdellovibrio</taxon>
    </lineage>
</organism>
<evidence type="ECO:0000313" key="2">
    <source>
        <dbReference type="Proteomes" id="UP000012040"/>
    </source>
</evidence>
<dbReference type="HOGENOM" id="CLU_1902581_0_0_7"/>
<dbReference type="STRING" id="1184267.A11Q_464"/>